<feature type="signal peptide" evidence="3">
    <location>
        <begin position="1"/>
        <end position="24"/>
    </location>
</feature>
<evidence type="ECO:0000313" key="5">
    <source>
        <dbReference type="Proteomes" id="UP000576152"/>
    </source>
</evidence>
<dbReference type="PANTHER" id="PTHR43649:SF33">
    <property type="entry name" value="POLYGALACTURONAN_RHAMNOGALACTURONAN-BINDING PROTEIN YTCQ"/>
    <property type="match status" value="1"/>
</dbReference>
<reference evidence="4 5" key="1">
    <citation type="submission" date="2020-08" db="EMBL/GenBank/DDBJ databases">
        <title>Genomic Encyclopedia of Type Strains, Phase III (KMG-III): the genomes of soil and plant-associated and newly described type strains.</title>
        <authorList>
            <person name="Whitman W."/>
        </authorList>
    </citation>
    <scope>NUCLEOTIDE SEQUENCE [LARGE SCALE GENOMIC DNA]</scope>
    <source>
        <strain evidence="4 5">CECT 8572</strain>
    </source>
</reference>
<dbReference type="EMBL" id="JACIBX010000002">
    <property type="protein sequence ID" value="MBB3711038.1"/>
    <property type="molecule type" value="Genomic_DNA"/>
</dbReference>
<evidence type="ECO:0000256" key="2">
    <source>
        <dbReference type="SAM" id="MobiDB-lite"/>
    </source>
</evidence>
<dbReference type="InterPro" id="IPR050490">
    <property type="entry name" value="Bact_solute-bd_prot1"/>
</dbReference>
<comment type="caution">
    <text evidence="4">The sequence shown here is derived from an EMBL/GenBank/DDBJ whole genome shotgun (WGS) entry which is preliminary data.</text>
</comment>
<proteinExistence type="predicted"/>
<keyword evidence="1 3" id="KW-0732">Signal</keyword>
<feature type="region of interest" description="Disordered" evidence="2">
    <location>
        <begin position="528"/>
        <end position="572"/>
    </location>
</feature>
<keyword evidence="5" id="KW-1185">Reference proteome</keyword>
<evidence type="ECO:0000256" key="3">
    <source>
        <dbReference type="SAM" id="SignalP"/>
    </source>
</evidence>
<dbReference type="Proteomes" id="UP000576152">
    <property type="component" value="Unassembled WGS sequence"/>
</dbReference>
<evidence type="ECO:0000256" key="1">
    <source>
        <dbReference type="ARBA" id="ARBA00022729"/>
    </source>
</evidence>
<dbReference type="RefSeq" id="WP_183469779.1">
    <property type="nucleotide sequence ID" value="NZ_JACIBX010000002.1"/>
</dbReference>
<evidence type="ECO:0000313" key="4">
    <source>
        <dbReference type="EMBL" id="MBB3711038.1"/>
    </source>
</evidence>
<dbReference type="Gene3D" id="3.40.190.10">
    <property type="entry name" value="Periplasmic binding protein-like II"/>
    <property type="match status" value="2"/>
</dbReference>
<dbReference type="PIRSF" id="PIRSF035859">
    <property type="entry name" value="ABC_tp_sb"/>
    <property type="match status" value="1"/>
</dbReference>
<accession>A0ABR6HKS5</accession>
<sequence length="572" mass="63454">MNPLLKSTTALGLALGLLAGPAMADMAAATKFLDEEIERSTLTREEQEAEMQWFIDAAEPFSGMSINVVSETIPTHEYEATVLAPAFTAITGINVTHDLIGEGDVVEKLQTQMQSGENIYDAYVNDSDLIGTHWRYQQARSLTDWMANEGADVTSPTLNLDDFIGLQFTTGPDGELYQLPDQQFANLYWFRHDWFTDEKNMADFEAEYGYPLGVPVNWSAYEDIAAFFTGRDLSHMGVEGEVFGHMDYGKKDPSLGWRFTDAWMSMAGMGDKGEPNGLPVDEWGVRVNENSQPVGSCVARGGATNSPAAVYAIEKYVDWLKAYAPPAAAGMTFSESGPVPAQGQIAQQMFMYTTFVPSLVEEGIPVVNEDGSPKWRLAPSPHGVYWEEGMKVGYQDVGSWTLLDSTPVDEAKAAWLYAQFVTSQTVDVEKSHAGLTFIRESTIQHESFSERASALGGLVEFYRSPDRVRWSPTGTNIPDYPKLAQLWWQNIGDASSGAKTAQEALDSLCEQQEQVLERLERAGIQGDLGPVMNEERDPQYWLDQPGAPKPKLENEDEEPETISYEELIKSWQ</sequence>
<protein>
    <submittedName>
        <fullName evidence="4">Glycerol transport system substrate-binding protein</fullName>
    </submittedName>
</protein>
<gene>
    <name evidence="4" type="ORF">FHS00_000600</name>
</gene>
<dbReference type="PANTHER" id="PTHR43649">
    <property type="entry name" value="ARABINOSE-BINDING PROTEIN-RELATED"/>
    <property type="match status" value="1"/>
</dbReference>
<name>A0ABR6HKS5_9RHOB</name>
<dbReference type="InterPro" id="IPR014597">
    <property type="entry name" value="ABC_tp_sb"/>
</dbReference>
<dbReference type="SUPFAM" id="SSF53850">
    <property type="entry name" value="Periplasmic binding protein-like II"/>
    <property type="match status" value="1"/>
</dbReference>
<organism evidence="4 5">
    <name type="scientific">Limimaricola variabilis</name>
    <dbReference type="NCBI Taxonomy" id="1492771"/>
    <lineage>
        <taxon>Bacteria</taxon>
        <taxon>Pseudomonadati</taxon>
        <taxon>Pseudomonadota</taxon>
        <taxon>Alphaproteobacteria</taxon>
        <taxon>Rhodobacterales</taxon>
        <taxon>Paracoccaceae</taxon>
        <taxon>Limimaricola</taxon>
    </lineage>
</organism>
<feature type="chain" id="PRO_5046028742" evidence="3">
    <location>
        <begin position="25"/>
        <end position="572"/>
    </location>
</feature>